<dbReference type="SUPFAM" id="SSF47923">
    <property type="entry name" value="Ypt/Rab-GAP domain of gyp1p"/>
    <property type="match status" value="2"/>
</dbReference>
<dbReference type="STRING" id="145388.A0A0D2J120"/>
<dbReference type="SMART" id="SM00164">
    <property type="entry name" value="TBC"/>
    <property type="match status" value="1"/>
</dbReference>
<keyword evidence="3" id="KW-1185">Reference proteome</keyword>
<sequence>MHMGVGKRVFEGAPRQMRVELWKSSLQRRGVGVAAAKSFEHLLEVEVGDEAGADIDKDLARTFPTTRRFAGSEGQAALRRVLRAYAALDPEVGYCQGMNFVGALLLSYLPEAEAFGALVVLMQDRGLRRYYSTDMALLQAHFWQLGRLMPPQLCARLEGVGVTPSLYAASWLMTCYSADFPLSFSAR</sequence>
<evidence type="ECO:0000259" key="1">
    <source>
        <dbReference type="PROSITE" id="PS50086"/>
    </source>
</evidence>
<organism evidence="2 3">
    <name type="scientific">Monoraphidium neglectum</name>
    <dbReference type="NCBI Taxonomy" id="145388"/>
    <lineage>
        <taxon>Eukaryota</taxon>
        <taxon>Viridiplantae</taxon>
        <taxon>Chlorophyta</taxon>
        <taxon>core chlorophytes</taxon>
        <taxon>Chlorophyceae</taxon>
        <taxon>CS clade</taxon>
        <taxon>Sphaeropleales</taxon>
        <taxon>Selenastraceae</taxon>
        <taxon>Monoraphidium</taxon>
    </lineage>
</organism>
<dbReference type="InterPro" id="IPR035969">
    <property type="entry name" value="Rab-GAP_TBC_sf"/>
</dbReference>
<dbReference type="GeneID" id="25731765"/>
<dbReference type="GO" id="GO:0005096">
    <property type="term" value="F:GTPase activator activity"/>
    <property type="evidence" value="ECO:0007669"/>
    <property type="project" value="TreeGrafter"/>
</dbReference>
<evidence type="ECO:0000313" key="3">
    <source>
        <dbReference type="Proteomes" id="UP000054498"/>
    </source>
</evidence>
<dbReference type="PANTHER" id="PTHR47219">
    <property type="entry name" value="RAB GTPASE-ACTIVATING PROTEIN 1-LIKE"/>
    <property type="match status" value="1"/>
</dbReference>
<dbReference type="Proteomes" id="UP000054498">
    <property type="component" value="Unassembled WGS sequence"/>
</dbReference>
<evidence type="ECO:0000313" key="2">
    <source>
        <dbReference type="EMBL" id="KIY93737.1"/>
    </source>
</evidence>
<dbReference type="OrthoDB" id="294251at2759"/>
<dbReference type="PROSITE" id="PS50086">
    <property type="entry name" value="TBC_RABGAP"/>
    <property type="match status" value="1"/>
</dbReference>
<dbReference type="Pfam" id="PF00566">
    <property type="entry name" value="RabGAP-TBC"/>
    <property type="match status" value="1"/>
</dbReference>
<protein>
    <submittedName>
        <fullName evidence="2">TBC1 domain family member 1</fullName>
    </submittedName>
</protein>
<dbReference type="AlphaFoldDB" id="A0A0D2J120"/>
<dbReference type="PANTHER" id="PTHR47219:SF9">
    <property type="entry name" value="GTPASE ACTIVATING PROTEIN AND CENTROSOME-ASSOCIATED, ISOFORM B"/>
    <property type="match status" value="1"/>
</dbReference>
<feature type="domain" description="Rab-GAP TBC" evidence="1">
    <location>
        <begin position="12"/>
        <end position="187"/>
    </location>
</feature>
<name>A0A0D2J120_9CHLO</name>
<dbReference type="InterPro" id="IPR000195">
    <property type="entry name" value="Rab-GAP-TBC_dom"/>
</dbReference>
<reference evidence="2 3" key="1">
    <citation type="journal article" date="2013" name="BMC Genomics">
        <title>Reconstruction of the lipid metabolism for the microalga Monoraphidium neglectum from its genome sequence reveals characteristics suitable for biofuel production.</title>
        <authorList>
            <person name="Bogen C."/>
            <person name="Al-Dilaimi A."/>
            <person name="Albersmeier A."/>
            <person name="Wichmann J."/>
            <person name="Grundmann M."/>
            <person name="Rupp O."/>
            <person name="Lauersen K.J."/>
            <person name="Blifernez-Klassen O."/>
            <person name="Kalinowski J."/>
            <person name="Goesmann A."/>
            <person name="Mussgnug J.H."/>
            <person name="Kruse O."/>
        </authorList>
    </citation>
    <scope>NUCLEOTIDE SEQUENCE [LARGE SCALE GENOMIC DNA]</scope>
    <source>
        <strain evidence="2 3">SAG 48.87</strain>
    </source>
</reference>
<dbReference type="Gene3D" id="1.10.472.80">
    <property type="entry name" value="Ypt/Rab-GAP domain of gyp1p, domain 3"/>
    <property type="match status" value="1"/>
</dbReference>
<dbReference type="GO" id="GO:0031267">
    <property type="term" value="F:small GTPase binding"/>
    <property type="evidence" value="ECO:0007669"/>
    <property type="project" value="TreeGrafter"/>
</dbReference>
<dbReference type="RefSeq" id="XP_013892757.1">
    <property type="nucleotide sequence ID" value="XM_014037303.1"/>
</dbReference>
<dbReference type="InterPro" id="IPR050302">
    <property type="entry name" value="Rab_GAP_TBC_domain"/>
</dbReference>
<gene>
    <name evidence="2" type="ORF">MNEG_14224</name>
</gene>
<dbReference type="Gene3D" id="1.10.8.270">
    <property type="entry name" value="putative rabgap domain of human tbc1 domain family member 14 like domains"/>
    <property type="match status" value="1"/>
</dbReference>
<dbReference type="EMBL" id="KK104554">
    <property type="protein sequence ID" value="KIY93737.1"/>
    <property type="molecule type" value="Genomic_DNA"/>
</dbReference>
<proteinExistence type="predicted"/>
<dbReference type="FunFam" id="1.10.8.270:FF:000016">
    <property type="entry name" value="TBC1 domain family member 2A"/>
    <property type="match status" value="1"/>
</dbReference>
<accession>A0A0D2J120</accession>
<dbReference type="KEGG" id="mng:MNEG_14224"/>